<organism evidence="2 3">
    <name type="scientific">Rhodoferax ferrireducens</name>
    <dbReference type="NCBI Taxonomy" id="192843"/>
    <lineage>
        <taxon>Bacteria</taxon>
        <taxon>Pseudomonadati</taxon>
        <taxon>Pseudomonadota</taxon>
        <taxon>Betaproteobacteria</taxon>
        <taxon>Burkholderiales</taxon>
        <taxon>Comamonadaceae</taxon>
        <taxon>Rhodoferax</taxon>
    </lineage>
</organism>
<name>A0ABU2CBB7_9BURK</name>
<dbReference type="Proteomes" id="UP001180487">
    <property type="component" value="Unassembled WGS sequence"/>
</dbReference>
<dbReference type="InterPro" id="IPR027372">
    <property type="entry name" value="Phytase-like_dom"/>
</dbReference>
<keyword evidence="3" id="KW-1185">Reference proteome</keyword>
<dbReference type="SUPFAM" id="SSF75011">
    <property type="entry name" value="3-carboxy-cis,cis-mucoante lactonizing enzyme"/>
    <property type="match status" value="1"/>
</dbReference>
<evidence type="ECO:0000313" key="3">
    <source>
        <dbReference type="Proteomes" id="UP001180487"/>
    </source>
</evidence>
<dbReference type="PANTHER" id="PTHR37957">
    <property type="entry name" value="BLR7070 PROTEIN"/>
    <property type="match status" value="1"/>
</dbReference>
<accession>A0ABU2CBB7</accession>
<evidence type="ECO:0000259" key="1">
    <source>
        <dbReference type="Pfam" id="PF13449"/>
    </source>
</evidence>
<dbReference type="RefSeq" id="WP_310374836.1">
    <property type="nucleotide sequence ID" value="NZ_JAVDXT010000003.1"/>
</dbReference>
<protein>
    <recommendedName>
        <fullName evidence="1">Phytase-like domain-containing protein</fullName>
    </recommendedName>
</protein>
<dbReference type="EMBL" id="JAVDXT010000003">
    <property type="protein sequence ID" value="MDR7378596.1"/>
    <property type="molecule type" value="Genomic_DNA"/>
</dbReference>
<reference evidence="2 3" key="1">
    <citation type="submission" date="2023-07" db="EMBL/GenBank/DDBJ databases">
        <title>Sorghum-associated microbial communities from plants grown in Nebraska, USA.</title>
        <authorList>
            <person name="Schachtman D."/>
        </authorList>
    </citation>
    <scope>NUCLEOTIDE SEQUENCE [LARGE SCALE GENOMIC DNA]</scope>
    <source>
        <strain evidence="2 3">BE313</strain>
    </source>
</reference>
<sequence length="374" mass="40072">MNLLFPLAALVAACLTACGGSDDAEPSVAALRLIGEQTISNSLQVDATLVGGLSGIDYDRASNTWYLISDDRSDNNPARYYTARLDYSQSSFTAVQVQTSVSLKQANGSTYPNRTTGGLVVDPESLRVDPLNNSLWWTSEGDRSLGLDPFVAQMGKDGKLLATLPLPSLFKMNPTENKGSRNNGTFEGLSFAPDGQSLWVAMEAPVYEDGPLPTPTTPAVTRFTRYDRSGTVLGQYTYALDAIPAAPATGKNADNGVPEILAINGHQLLVLERAGVQGADNNYKNYVRLYEVDTDGASNIHGVATLVGASYTPLKKRLVQDMNSLGLAKVDNLEGMAWGPLLANGRRSLVLVSDNNFNAASQITQFLAFEVLPK</sequence>
<proteinExistence type="predicted"/>
<comment type="caution">
    <text evidence="2">The sequence shown here is derived from an EMBL/GenBank/DDBJ whole genome shotgun (WGS) entry which is preliminary data.</text>
</comment>
<gene>
    <name evidence="2" type="ORF">J2X19_003290</name>
</gene>
<dbReference type="PANTHER" id="PTHR37957:SF1">
    <property type="entry name" value="PHYTASE-LIKE DOMAIN-CONTAINING PROTEIN"/>
    <property type="match status" value="1"/>
</dbReference>
<dbReference type="Pfam" id="PF13449">
    <property type="entry name" value="Phytase-like"/>
    <property type="match status" value="1"/>
</dbReference>
<evidence type="ECO:0000313" key="2">
    <source>
        <dbReference type="EMBL" id="MDR7378596.1"/>
    </source>
</evidence>
<feature type="domain" description="Phytase-like" evidence="1">
    <location>
        <begin position="49"/>
        <end position="357"/>
    </location>
</feature>